<gene>
    <name evidence="1" type="ORF">GMARGA_LOCUS44995</name>
</gene>
<sequence length="132" mass="14980">LEVSEITLYKLQKLLGNLVSFKPTLVDCCVNSCIAFTNNFINVNYCPECNEPCYKFGKTSGAPRKTDVFDGLYYKSLVFSGLFSGYQDIALMASTDGYQIFHQKRDDCWVVLFINANIPPDIRVQHENLMIS</sequence>
<dbReference type="EMBL" id="CAJVQB010156956">
    <property type="protein sequence ID" value="CAG8856174.1"/>
    <property type="molecule type" value="Genomic_DNA"/>
</dbReference>
<feature type="non-terminal residue" evidence="1">
    <location>
        <position position="132"/>
    </location>
</feature>
<evidence type="ECO:0000313" key="2">
    <source>
        <dbReference type="Proteomes" id="UP000789901"/>
    </source>
</evidence>
<evidence type="ECO:0000313" key="1">
    <source>
        <dbReference type="EMBL" id="CAG8856174.1"/>
    </source>
</evidence>
<protein>
    <submittedName>
        <fullName evidence="1">15457_t:CDS:1</fullName>
    </submittedName>
</protein>
<proteinExistence type="predicted"/>
<name>A0ABN7XLM1_GIGMA</name>
<reference evidence="1 2" key="1">
    <citation type="submission" date="2021-06" db="EMBL/GenBank/DDBJ databases">
        <authorList>
            <person name="Kallberg Y."/>
            <person name="Tangrot J."/>
            <person name="Rosling A."/>
        </authorList>
    </citation>
    <scope>NUCLEOTIDE SEQUENCE [LARGE SCALE GENOMIC DNA]</scope>
    <source>
        <strain evidence="1 2">120-4 pot B 10/14</strain>
    </source>
</reference>
<organism evidence="1 2">
    <name type="scientific">Gigaspora margarita</name>
    <dbReference type="NCBI Taxonomy" id="4874"/>
    <lineage>
        <taxon>Eukaryota</taxon>
        <taxon>Fungi</taxon>
        <taxon>Fungi incertae sedis</taxon>
        <taxon>Mucoromycota</taxon>
        <taxon>Glomeromycotina</taxon>
        <taxon>Glomeromycetes</taxon>
        <taxon>Diversisporales</taxon>
        <taxon>Gigasporaceae</taxon>
        <taxon>Gigaspora</taxon>
    </lineage>
</organism>
<keyword evidence="2" id="KW-1185">Reference proteome</keyword>
<dbReference type="Proteomes" id="UP000789901">
    <property type="component" value="Unassembled WGS sequence"/>
</dbReference>
<accession>A0ABN7XLM1</accession>
<comment type="caution">
    <text evidence="1">The sequence shown here is derived from an EMBL/GenBank/DDBJ whole genome shotgun (WGS) entry which is preliminary data.</text>
</comment>
<feature type="non-terminal residue" evidence="1">
    <location>
        <position position="1"/>
    </location>
</feature>